<protein>
    <submittedName>
        <fullName evidence="2">Transposase</fullName>
    </submittedName>
</protein>
<evidence type="ECO:0000313" key="2">
    <source>
        <dbReference type="EMBL" id="SDF96384.1"/>
    </source>
</evidence>
<gene>
    <name evidence="2" type="ORF">SAMN05192586_1211</name>
</gene>
<evidence type="ECO:0000259" key="1">
    <source>
        <dbReference type="Pfam" id="PF01610"/>
    </source>
</evidence>
<dbReference type="EMBL" id="FNBX01000021">
    <property type="protein sequence ID" value="SDF96384.1"/>
    <property type="molecule type" value="Genomic_DNA"/>
</dbReference>
<name>A0A1G7QD08_9BACT</name>
<organism evidence="2 3">
    <name type="scientific">Desulfovibrio legallii</name>
    <dbReference type="NCBI Taxonomy" id="571438"/>
    <lineage>
        <taxon>Bacteria</taxon>
        <taxon>Pseudomonadati</taxon>
        <taxon>Thermodesulfobacteriota</taxon>
        <taxon>Desulfovibrionia</taxon>
        <taxon>Desulfovibrionales</taxon>
        <taxon>Desulfovibrionaceae</taxon>
        <taxon>Desulfovibrio</taxon>
    </lineage>
</organism>
<reference evidence="3" key="1">
    <citation type="submission" date="2016-10" db="EMBL/GenBank/DDBJ databases">
        <authorList>
            <person name="Varghese N."/>
            <person name="Submissions S."/>
        </authorList>
    </citation>
    <scope>NUCLEOTIDE SEQUENCE [LARGE SCALE GENOMIC DNA]</scope>
    <source>
        <strain evidence="3">KHC7</strain>
    </source>
</reference>
<evidence type="ECO:0000313" key="3">
    <source>
        <dbReference type="Proteomes" id="UP000199355"/>
    </source>
</evidence>
<feature type="domain" description="Transposase IS204/IS1001/IS1096/IS1165 DDE" evidence="1">
    <location>
        <begin position="1"/>
        <end position="28"/>
    </location>
</feature>
<dbReference type="AlphaFoldDB" id="A0A1G7QD08"/>
<dbReference type="InterPro" id="IPR002560">
    <property type="entry name" value="Transposase_DDE"/>
</dbReference>
<dbReference type="OrthoDB" id="46712at2"/>
<dbReference type="RefSeq" id="WP_143339551.1">
    <property type="nucleotide sequence ID" value="NZ_FNBX01000021.1"/>
</dbReference>
<proteinExistence type="predicted"/>
<accession>A0A1G7QD08</accession>
<keyword evidence="3" id="KW-1185">Reference proteome</keyword>
<sequence>AEGLNSKIMAIKRKACGYRNREHFKTAIYFFCGGLNLYPASS</sequence>
<dbReference type="Proteomes" id="UP000199355">
    <property type="component" value="Unassembled WGS sequence"/>
</dbReference>
<dbReference type="STRING" id="571438.SAMN05192586_1211"/>
<dbReference type="Pfam" id="PF01610">
    <property type="entry name" value="DDE_Tnp_ISL3"/>
    <property type="match status" value="1"/>
</dbReference>
<feature type="non-terminal residue" evidence="2">
    <location>
        <position position="1"/>
    </location>
</feature>